<keyword evidence="1" id="KW-0378">Hydrolase</keyword>
<organism evidence="1 2">
    <name type="scientific">Russula earlei</name>
    <dbReference type="NCBI Taxonomy" id="71964"/>
    <lineage>
        <taxon>Eukaryota</taxon>
        <taxon>Fungi</taxon>
        <taxon>Dikarya</taxon>
        <taxon>Basidiomycota</taxon>
        <taxon>Agaricomycotina</taxon>
        <taxon>Agaricomycetes</taxon>
        <taxon>Russulales</taxon>
        <taxon>Russulaceae</taxon>
        <taxon>Russula</taxon>
    </lineage>
</organism>
<reference evidence="1" key="1">
    <citation type="submission" date="2021-03" db="EMBL/GenBank/DDBJ databases">
        <title>Evolutionary priming and transition to the ectomycorrhizal habit in an iconic lineage of mushroom-forming fungi: is preadaptation a requirement?</title>
        <authorList>
            <consortium name="DOE Joint Genome Institute"/>
            <person name="Looney B.P."/>
            <person name="Miyauchi S."/>
            <person name="Morin E."/>
            <person name="Drula E."/>
            <person name="Courty P.E."/>
            <person name="Chicoki N."/>
            <person name="Fauchery L."/>
            <person name="Kohler A."/>
            <person name="Kuo A."/>
            <person name="LaButti K."/>
            <person name="Pangilinan J."/>
            <person name="Lipzen A."/>
            <person name="Riley R."/>
            <person name="Andreopoulos W."/>
            <person name="He G."/>
            <person name="Johnson J."/>
            <person name="Barry K.W."/>
            <person name="Grigoriev I.V."/>
            <person name="Nagy L."/>
            <person name="Hibbett D."/>
            <person name="Henrissat B."/>
            <person name="Matheny P.B."/>
            <person name="Labbe J."/>
            <person name="Martin A.F."/>
        </authorList>
    </citation>
    <scope>NUCLEOTIDE SEQUENCE</scope>
    <source>
        <strain evidence="1">BPL698</strain>
    </source>
</reference>
<dbReference type="EMBL" id="JAGFNK010000043">
    <property type="protein sequence ID" value="KAI9510359.1"/>
    <property type="molecule type" value="Genomic_DNA"/>
</dbReference>
<dbReference type="Proteomes" id="UP001207468">
    <property type="component" value="Unassembled WGS sequence"/>
</dbReference>
<protein>
    <submittedName>
        <fullName evidence="1">Inosine/uridine-preferring nucleoside hydrolase domain-containing protein</fullName>
    </submittedName>
</protein>
<name>A0ACC0UH30_9AGAM</name>
<keyword evidence="2" id="KW-1185">Reference proteome</keyword>
<sequence>MKVFAFFDPFGFRFNSTLSGKLHSTNYFHSQVRICLSIKVTHALRHIISDGLSCIAESHPELNLPLGFLSKSTQNHPHLKIRDSPKPEATLDLLREHAACSVMYVLLGPLTNLTQMLQMDGACVHEKIGHIVVIRGTLDVPGNVTPSTKFNFLVDPYMVDEVLISLTACLPPMKVLLLPLYVTSTHLLLFHGYAKWVNLCSQQTNCPCLWLRVNSTSHFGVVLGKVLG</sequence>
<accession>A0ACC0UH30</accession>
<evidence type="ECO:0000313" key="1">
    <source>
        <dbReference type="EMBL" id="KAI9510359.1"/>
    </source>
</evidence>
<proteinExistence type="predicted"/>
<evidence type="ECO:0000313" key="2">
    <source>
        <dbReference type="Proteomes" id="UP001207468"/>
    </source>
</evidence>
<gene>
    <name evidence="1" type="ORF">F5148DRAFT_976874</name>
</gene>
<comment type="caution">
    <text evidence="1">The sequence shown here is derived from an EMBL/GenBank/DDBJ whole genome shotgun (WGS) entry which is preliminary data.</text>
</comment>